<dbReference type="SMART" id="SM00089">
    <property type="entry name" value="PKD"/>
    <property type="match status" value="1"/>
</dbReference>
<reference evidence="2" key="1">
    <citation type="submission" date="2019-08" db="EMBL/GenBank/DDBJ databases">
        <authorList>
            <person name="Kucharzyk K."/>
            <person name="Murdoch R.W."/>
            <person name="Higgins S."/>
            <person name="Loffler F."/>
        </authorList>
    </citation>
    <scope>NUCLEOTIDE SEQUENCE</scope>
</reference>
<comment type="caution">
    <text evidence="2">The sequence shown here is derived from an EMBL/GenBank/DDBJ whole genome shotgun (WGS) entry which is preliminary data.</text>
</comment>
<dbReference type="InterPro" id="IPR013783">
    <property type="entry name" value="Ig-like_fold"/>
</dbReference>
<sequence length="201" mass="22079">MVDVAKNEFRVPLSAYRSGINNDGAFVVDIKPNIAIIDSINESRQDPYELIPTDKYSLVSSVEMKDGEELAKFDLIVDLKFLLDNFPDKIFAMGVEISSDQRETNPKLSTTAVIIYTRIVKPTANFTYSINSSQAHQVNFSNSSLMSTAYVWDFGDGTAVTDETSPAHTYSSAGTYTVTLTAVGITGEQDKSIKTIEVIVP</sequence>
<dbReference type="InterPro" id="IPR000601">
    <property type="entry name" value="PKD_dom"/>
</dbReference>
<feature type="domain" description="PKD" evidence="1">
    <location>
        <begin position="148"/>
        <end position="201"/>
    </location>
</feature>
<dbReference type="InterPro" id="IPR022409">
    <property type="entry name" value="PKD/Chitinase_dom"/>
</dbReference>
<dbReference type="CDD" id="cd00146">
    <property type="entry name" value="PKD"/>
    <property type="match status" value="1"/>
</dbReference>
<protein>
    <recommendedName>
        <fullName evidence="1">PKD domain-containing protein</fullName>
    </recommendedName>
</protein>
<dbReference type="Pfam" id="PF08522">
    <property type="entry name" value="BT_3987-like_N"/>
    <property type="match status" value="1"/>
</dbReference>
<gene>
    <name evidence="2" type="ORF">SDC9_179083</name>
</gene>
<evidence type="ECO:0000313" key="2">
    <source>
        <dbReference type="EMBL" id="MPN31609.1"/>
    </source>
</evidence>
<dbReference type="InterPro" id="IPR013728">
    <property type="entry name" value="BT_3987-like_N"/>
</dbReference>
<dbReference type="InterPro" id="IPR035986">
    <property type="entry name" value="PKD_dom_sf"/>
</dbReference>
<organism evidence="2">
    <name type="scientific">bioreactor metagenome</name>
    <dbReference type="NCBI Taxonomy" id="1076179"/>
    <lineage>
        <taxon>unclassified sequences</taxon>
        <taxon>metagenomes</taxon>
        <taxon>ecological metagenomes</taxon>
    </lineage>
</organism>
<dbReference type="EMBL" id="VSSQ01083192">
    <property type="protein sequence ID" value="MPN31609.1"/>
    <property type="molecule type" value="Genomic_DNA"/>
</dbReference>
<dbReference type="PROSITE" id="PS50093">
    <property type="entry name" value="PKD"/>
    <property type="match status" value="1"/>
</dbReference>
<proteinExistence type="predicted"/>
<dbReference type="Gene3D" id="2.60.40.1740">
    <property type="entry name" value="hypothetical protein (bacova_03559)"/>
    <property type="match status" value="1"/>
</dbReference>
<dbReference type="AlphaFoldDB" id="A0A645H0V0"/>
<dbReference type="SUPFAM" id="SSF49299">
    <property type="entry name" value="PKD domain"/>
    <property type="match status" value="1"/>
</dbReference>
<dbReference type="Gene3D" id="2.60.40.10">
    <property type="entry name" value="Immunoglobulins"/>
    <property type="match status" value="1"/>
</dbReference>
<accession>A0A645H0V0</accession>
<evidence type="ECO:0000259" key="1">
    <source>
        <dbReference type="PROSITE" id="PS50093"/>
    </source>
</evidence>
<name>A0A645H0V0_9ZZZZ</name>
<dbReference type="Pfam" id="PF18911">
    <property type="entry name" value="PKD_4"/>
    <property type="match status" value="1"/>
</dbReference>